<feature type="transmembrane region" description="Helical" evidence="1">
    <location>
        <begin position="6"/>
        <end position="24"/>
    </location>
</feature>
<dbReference type="EMBL" id="AACS02000013">
    <property type="protein sequence ID" value="EAU83731.2"/>
    <property type="molecule type" value="Genomic_DNA"/>
</dbReference>
<dbReference type="RefSeq" id="XP_001838154.2">
    <property type="nucleotide sequence ID" value="XM_001838102.2"/>
</dbReference>
<feature type="transmembrane region" description="Helical" evidence="1">
    <location>
        <begin position="104"/>
        <end position="124"/>
    </location>
</feature>
<proteinExistence type="predicted"/>
<keyword evidence="3" id="KW-1185">Reference proteome</keyword>
<dbReference type="GeneID" id="6014723"/>
<dbReference type="AlphaFoldDB" id="A8P1Q7"/>
<organism evidence="2 3">
    <name type="scientific">Coprinopsis cinerea (strain Okayama-7 / 130 / ATCC MYA-4618 / FGSC 9003)</name>
    <name type="common">Inky cap fungus</name>
    <name type="synonym">Hormographiella aspergillata</name>
    <dbReference type="NCBI Taxonomy" id="240176"/>
    <lineage>
        <taxon>Eukaryota</taxon>
        <taxon>Fungi</taxon>
        <taxon>Dikarya</taxon>
        <taxon>Basidiomycota</taxon>
        <taxon>Agaricomycotina</taxon>
        <taxon>Agaricomycetes</taxon>
        <taxon>Agaricomycetidae</taxon>
        <taxon>Agaricales</taxon>
        <taxon>Agaricineae</taxon>
        <taxon>Psathyrellaceae</taxon>
        <taxon>Coprinopsis</taxon>
    </lineage>
</organism>
<accession>A8P1Q7</accession>
<keyword evidence="1" id="KW-0812">Transmembrane</keyword>
<protein>
    <submittedName>
        <fullName evidence="2">Uncharacterized protein</fullName>
    </submittedName>
</protein>
<sequence length="266" mass="29354">MNSLKIAYLVTRYSIFIHYILTLVSTSIANSACADALLHLQVYAFSGRSRIIGTYLLIQYSVEWGLKFGYFAQNIRRAVFVISDLPGLHCMDIKSLEVVSSMHILFIIPIPALVLLIAITFYIYRERFRGLRSSLLVVFIRNGMIYVLVILVLTIVTVIINETSNSAEHTGPMSAFQGAFHPLLASRMILHLREEAHKESTVLVHANGHGQNRDLKRAVGVDDGGPGHSLPPIRFANQALQTQGSASALSSFGASSQHHGTSSFKT</sequence>
<reference evidence="2 3" key="1">
    <citation type="journal article" date="2010" name="Proc. Natl. Acad. Sci. U.S.A.">
        <title>Insights into evolution of multicellular fungi from the assembled chromosomes of the mushroom Coprinopsis cinerea (Coprinus cinereus).</title>
        <authorList>
            <person name="Stajich J.E."/>
            <person name="Wilke S.K."/>
            <person name="Ahren D."/>
            <person name="Au C.H."/>
            <person name="Birren B.W."/>
            <person name="Borodovsky M."/>
            <person name="Burns C."/>
            <person name="Canback B."/>
            <person name="Casselton L.A."/>
            <person name="Cheng C.K."/>
            <person name="Deng J."/>
            <person name="Dietrich F.S."/>
            <person name="Fargo D.C."/>
            <person name="Farman M.L."/>
            <person name="Gathman A.C."/>
            <person name="Goldberg J."/>
            <person name="Guigo R."/>
            <person name="Hoegger P.J."/>
            <person name="Hooker J.B."/>
            <person name="Huggins A."/>
            <person name="James T.Y."/>
            <person name="Kamada T."/>
            <person name="Kilaru S."/>
            <person name="Kodira C."/>
            <person name="Kues U."/>
            <person name="Kupfer D."/>
            <person name="Kwan H.S."/>
            <person name="Lomsadze A."/>
            <person name="Li W."/>
            <person name="Lilly W.W."/>
            <person name="Ma L.J."/>
            <person name="Mackey A.J."/>
            <person name="Manning G."/>
            <person name="Martin F."/>
            <person name="Muraguchi H."/>
            <person name="Natvig D.O."/>
            <person name="Palmerini H."/>
            <person name="Ramesh M.A."/>
            <person name="Rehmeyer C.J."/>
            <person name="Roe B.A."/>
            <person name="Shenoy N."/>
            <person name="Stanke M."/>
            <person name="Ter-Hovhannisyan V."/>
            <person name="Tunlid A."/>
            <person name="Velagapudi R."/>
            <person name="Vision T.J."/>
            <person name="Zeng Q."/>
            <person name="Zolan M.E."/>
            <person name="Pukkila P.J."/>
        </authorList>
    </citation>
    <scope>NUCLEOTIDE SEQUENCE [LARGE SCALE GENOMIC DNA]</scope>
    <source>
        <strain evidence="3">Okayama-7 / 130 / ATCC MYA-4618 / FGSC 9003</strain>
    </source>
</reference>
<dbReference type="VEuPathDB" id="FungiDB:CC1G_05635"/>
<evidence type="ECO:0000313" key="2">
    <source>
        <dbReference type="EMBL" id="EAU83731.2"/>
    </source>
</evidence>
<name>A8P1Q7_COPC7</name>
<dbReference type="Proteomes" id="UP000001861">
    <property type="component" value="Unassembled WGS sequence"/>
</dbReference>
<keyword evidence="1" id="KW-0472">Membrane</keyword>
<dbReference type="KEGG" id="cci:CC1G_05635"/>
<dbReference type="InParanoid" id="A8P1Q7"/>
<keyword evidence="1" id="KW-1133">Transmembrane helix</keyword>
<comment type="caution">
    <text evidence="2">The sequence shown here is derived from an EMBL/GenBank/DDBJ whole genome shotgun (WGS) entry which is preliminary data.</text>
</comment>
<evidence type="ECO:0000313" key="3">
    <source>
        <dbReference type="Proteomes" id="UP000001861"/>
    </source>
</evidence>
<evidence type="ECO:0000256" key="1">
    <source>
        <dbReference type="SAM" id="Phobius"/>
    </source>
</evidence>
<dbReference type="HOGENOM" id="CLU_1045905_0_0_1"/>
<gene>
    <name evidence="2" type="ORF">CC1G_05635</name>
</gene>
<feature type="transmembrane region" description="Helical" evidence="1">
    <location>
        <begin position="136"/>
        <end position="160"/>
    </location>
</feature>